<dbReference type="PROSITE" id="PS01124">
    <property type="entry name" value="HTH_ARAC_FAMILY_2"/>
    <property type="match status" value="1"/>
</dbReference>
<reference evidence="5 6" key="1">
    <citation type="journal article" date="2014" name="Antonie Van Leeuwenhoek">
        <title>Hyphomonas beringensis sp. nov. and Hyphomonas chukchiensis sp. nov., isolated from surface seawater of the Bering Sea and Chukchi Sea.</title>
        <authorList>
            <person name="Li C."/>
            <person name="Lai Q."/>
            <person name="Li G."/>
            <person name="Dong C."/>
            <person name="Wang J."/>
            <person name="Liao Y."/>
            <person name="Shao Z."/>
        </authorList>
    </citation>
    <scope>NUCLEOTIDE SEQUENCE [LARGE SCALE GENOMIC DNA]</scope>
    <source>
        <strain evidence="5 6">25B14_1</strain>
    </source>
</reference>
<evidence type="ECO:0000313" key="6">
    <source>
        <dbReference type="Proteomes" id="UP000027037"/>
    </source>
</evidence>
<dbReference type="GO" id="GO:0043565">
    <property type="term" value="F:sequence-specific DNA binding"/>
    <property type="evidence" value="ECO:0007669"/>
    <property type="project" value="InterPro"/>
</dbReference>
<dbReference type="SMART" id="SM00342">
    <property type="entry name" value="HTH_ARAC"/>
    <property type="match status" value="1"/>
</dbReference>
<keyword evidence="3" id="KW-0804">Transcription</keyword>
<dbReference type="OrthoDB" id="7630391at2"/>
<keyword evidence="2" id="KW-0238">DNA-binding</keyword>
<dbReference type="STRING" id="1280946.HY29_01245"/>
<dbReference type="PATRIC" id="fig|1280946.3.peg.240"/>
<dbReference type="AlphaFoldDB" id="A0A062UGC5"/>
<dbReference type="InterPro" id="IPR020449">
    <property type="entry name" value="Tscrpt_reg_AraC-type_HTH"/>
</dbReference>
<protein>
    <recommendedName>
        <fullName evidence="4">HTH araC/xylS-type domain-containing protein</fullName>
    </recommendedName>
</protein>
<keyword evidence="6" id="KW-1185">Reference proteome</keyword>
<dbReference type="SUPFAM" id="SSF46689">
    <property type="entry name" value="Homeodomain-like"/>
    <property type="match status" value="2"/>
</dbReference>
<evidence type="ECO:0000256" key="3">
    <source>
        <dbReference type="ARBA" id="ARBA00023163"/>
    </source>
</evidence>
<feature type="domain" description="HTH araC/xylS-type" evidence="4">
    <location>
        <begin position="176"/>
        <end position="273"/>
    </location>
</feature>
<organism evidence="5 6">
    <name type="scientific">Hyphomonas beringensis</name>
    <dbReference type="NCBI Taxonomy" id="1280946"/>
    <lineage>
        <taxon>Bacteria</taxon>
        <taxon>Pseudomonadati</taxon>
        <taxon>Pseudomonadota</taxon>
        <taxon>Alphaproteobacteria</taxon>
        <taxon>Hyphomonadales</taxon>
        <taxon>Hyphomonadaceae</taxon>
        <taxon>Hyphomonas</taxon>
    </lineage>
</organism>
<sequence length="275" mass="30088">MREDLDKYALTPLQYVSNESGSVVLIRSRFLAFEGEIAASHYTKLALNIGRTSHLFRRSSAGQIDAAWRRNSIAVQLANDAAIGRSEASTMIGLAIDLVALGLEAESAAVETRANHVVSDTVAAHQLRSMILGAEYHARSNAFFEQSAQAIMRQLTFGRTNSSKKAVSPLGINQLARIQEFMDANLAANLSVREMAYEVGMSEAWFAKRFTASTGLAPFIYLTRRRMERAKELLAAGSTVTETALEVGYENASKFAAAFKRSSGQLPSAWRRSSN</sequence>
<dbReference type="RefSeq" id="WP_051600998.1">
    <property type="nucleotide sequence ID" value="NZ_AWFF01000001.1"/>
</dbReference>
<dbReference type="InterPro" id="IPR009057">
    <property type="entry name" value="Homeodomain-like_sf"/>
</dbReference>
<dbReference type="GO" id="GO:0003700">
    <property type="term" value="F:DNA-binding transcription factor activity"/>
    <property type="evidence" value="ECO:0007669"/>
    <property type="project" value="InterPro"/>
</dbReference>
<evidence type="ECO:0000313" key="5">
    <source>
        <dbReference type="EMBL" id="KCZ57382.1"/>
    </source>
</evidence>
<dbReference type="PROSITE" id="PS00041">
    <property type="entry name" value="HTH_ARAC_FAMILY_1"/>
    <property type="match status" value="1"/>
</dbReference>
<dbReference type="Pfam" id="PF12833">
    <property type="entry name" value="HTH_18"/>
    <property type="match status" value="1"/>
</dbReference>
<name>A0A062UGC5_9PROT</name>
<dbReference type="eggNOG" id="COG2207">
    <property type="taxonomic scope" value="Bacteria"/>
</dbReference>
<gene>
    <name evidence="5" type="ORF">HY29_01245</name>
</gene>
<accession>A0A062UGC5</accession>
<evidence type="ECO:0000256" key="2">
    <source>
        <dbReference type="ARBA" id="ARBA00023125"/>
    </source>
</evidence>
<dbReference type="PANTHER" id="PTHR46796:SF14">
    <property type="entry name" value="TRANSCRIPTIONAL REGULATORY PROTEIN"/>
    <property type="match status" value="1"/>
</dbReference>
<dbReference type="EMBL" id="AWFF01000001">
    <property type="protein sequence ID" value="KCZ57382.1"/>
    <property type="molecule type" value="Genomic_DNA"/>
</dbReference>
<comment type="caution">
    <text evidence="5">The sequence shown here is derived from an EMBL/GenBank/DDBJ whole genome shotgun (WGS) entry which is preliminary data.</text>
</comment>
<dbReference type="Gene3D" id="1.10.10.60">
    <property type="entry name" value="Homeodomain-like"/>
    <property type="match status" value="2"/>
</dbReference>
<keyword evidence="1" id="KW-0805">Transcription regulation</keyword>
<evidence type="ECO:0000259" key="4">
    <source>
        <dbReference type="PROSITE" id="PS01124"/>
    </source>
</evidence>
<evidence type="ECO:0000256" key="1">
    <source>
        <dbReference type="ARBA" id="ARBA00023015"/>
    </source>
</evidence>
<dbReference type="PRINTS" id="PR00032">
    <property type="entry name" value="HTHARAC"/>
</dbReference>
<dbReference type="InterPro" id="IPR018062">
    <property type="entry name" value="HTH_AraC-typ_CS"/>
</dbReference>
<dbReference type="InterPro" id="IPR018060">
    <property type="entry name" value="HTH_AraC"/>
</dbReference>
<dbReference type="Proteomes" id="UP000027037">
    <property type="component" value="Unassembled WGS sequence"/>
</dbReference>
<dbReference type="InterPro" id="IPR050204">
    <property type="entry name" value="AraC_XylS_family_regulators"/>
</dbReference>
<proteinExistence type="predicted"/>
<dbReference type="PANTHER" id="PTHR46796">
    <property type="entry name" value="HTH-TYPE TRANSCRIPTIONAL ACTIVATOR RHAS-RELATED"/>
    <property type="match status" value="1"/>
</dbReference>